<proteinExistence type="predicted"/>
<gene>
    <name evidence="2" type="ORF">MBM_02042</name>
</gene>
<dbReference type="GeneID" id="18757977"/>
<evidence type="ECO:0000313" key="2">
    <source>
        <dbReference type="EMBL" id="EKD20090.1"/>
    </source>
</evidence>
<dbReference type="PANTHER" id="PTHR37845">
    <property type="entry name" value="SEQUENCE ORPHAN"/>
    <property type="match status" value="1"/>
</dbReference>
<reference evidence="2 3" key="1">
    <citation type="journal article" date="2012" name="BMC Genomics">
        <title>Sequencing the genome of Marssonina brunnea reveals fungus-poplar co-evolution.</title>
        <authorList>
            <person name="Zhu S."/>
            <person name="Cao Y.-Z."/>
            <person name="Jiang C."/>
            <person name="Tan B.-Y."/>
            <person name="Wang Z."/>
            <person name="Feng S."/>
            <person name="Zhang L."/>
            <person name="Su X.-H."/>
            <person name="Brejova B."/>
            <person name="Vinar T."/>
            <person name="Xu M."/>
            <person name="Wang M.-X."/>
            <person name="Zhang S.-G."/>
            <person name="Huang M.-R."/>
            <person name="Wu R."/>
            <person name="Zhou Y."/>
        </authorList>
    </citation>
    <scope>NUCLEOTIDE SEQUENCE [LARGE SCALE GENOMIC DNA]</scope>
    <source>
        <strain evidence="2 3">MB_m1</strain>
    </source>
</reference>
<dbReference type="GO" id="GO:0005739">
    <property type="term" value="C:mitochondrion"/>
    <property type="evidence" value="ECO:0007669"/>
    <property type="project" value="TreeGrafter"/>
</dbReference>
<dbReference type="OrthoDB" id="275936at2759"/>
<dbReference type="OMA" id="RRNWFIS"/>
<feature type="region of interest" description="Disordered" evidence="1">
    <location>
        <begin position="1"/>
        <end position="24"/>
    </location>
</feature>
<dbReference type="Proteomes" id="UP000006753">
    <property type="component" value="Unassembled WGS sequence"/>
</dbReference>
<protein>
    <submittedName>
        <fullName evidence="2">Sequence orphan</fullName>
    </submittedName>
</protein>
<keyword evidence="3" id="KW-1185">Reference proteome</keyword>
<dbReference type="InterPro" id="IPR038781">
    <property type="entry name" value="C365.16-ike"/>
</dbReference>
<dbReference type="eggNOG" id="ENOG502QWAD">
    <property type="taxonomic scope" value="Eukaryota"/>
</dbReference>
<dbReference type="EMBL" id="JH921430">
    <property type="protein sequence ID" value="EKD20090.1"/>
    <property type="molecule type" value="Genomic_DNA"/>
</dbReference>
<evidence type="ECO:0000256" key="1">
    <source>
        <dbReference type="SAM" id="MobiDB-lite"/>
    </source>
</evidence>
<dbReference type="AlphaFoldDB" id="K1WR34"/>
<dbReference type="InParanoid" id="K1WR34"/>
<name>K1WR34_MARBU</name>
<dbReference type="HOGENOM" id="CLU_054095_2_0_1"/>
<evidence type="ECO:0000313" key="3">
    <source>
        <dbReference type="Proteomes" id="UP000006753"/>
    </source>
</evidence>
<organism evidence="2 3">
    <name type="scientific">Marssonina brunnea f. sp. multigermtubi (strain MB_m1)</name>
    <name type="common">Marssonina leaf spot fungus</name>
    <dbReference type="NCBI Taxonomy" id="1072389"/>
    <lineage>
        <taxon>Eukaryota</taxon>
        <taxon>Fungi</taxon>
        <taxon>Dikarya</taxon>
        <taxon>Ascomycota</taxon>
        <taxon>Pezizomycotina</taxon>
        <taxon>Leotiomycetes</taxon>
        <taxon>Helotiales</taxon>
        <taxon>Drepanopezizaceae</taxon>
        <taxon>Drepanopeziza</taxon>
    </lineage>
</organism>
<sequence length="306" mass="33008">MRREPSGLETPPKVNNMDSSKPLAKPLAPLQKATETPLMAPRVWNTKNLGLRLTSDFVSGAGAAIMVAPLITIIDKAIMQNASGKASLKSSLFDSFRTFFLRPHNLLFSKPFALISMVYGGTYITANTLDTLTSTAKNKSATHVTSGTAKFAASSAANVGLCLIKDATFAQMFGSGGPPRPVPLPSFALFTLRDCLTIFASFNIPPLLGPVISKNMNNELAKRMSGQSMAQFMAPAAVQFVSTPLHLLGLDLYNRGGNITWEDRWQMVKKNWSISAMARICRIVPAFGIGGVVNGNVRKGLMEKLQ</sequence>
<dbReference type="RefSeq" id="XP_007289931.1">
    <property type="nucleotide sequence ID" value="XM_007289869.1"/>
</dbReference>
<dbReference type="PANTHER" id="PTHR37845:SF1">
    <property type="entry name" value="SEQUENCE ORPHAN"/>
    <property type="match status" value="1"/>
</dbReference>
<dbReference type="STRING" id="1072389.K1WR34"/>
<accession>K1WR34</accession>
<dbReference type="KEGG" id="mbe:MBM_02042"/>